<keyword evidence="9" id="KW-1185">Reference proteome</keyword>
<evidence type="ECO:0000256" key="3">
    <source>
        <dbReference type="ARBA" id="ARBA00022723"/>
    </source>
</evidence>
<dbReference type="GO" id="GO:0046872">
    <property type="term" value="F:metal ion binding"/>
    <property type="evidence" value="ECO:0007669"/>
    <property type="project" value="UniProtKB-KW"/>
</dbReference>
<comment type="caution">
    <text evidence="8">The sequence shown here is derived from an EMBL/GenBank/DDBJ whole genome shotgun (WGS) entry which is preliminary data.</text>
</comment>
<evidence type="ECO:0000256" key="7">
    <source>
        <dbReference type="ARBA" id="ARBA00023291"/>
    </source>
</evidence>
<organism evidence="8 9">
    <name type="scientific">Mycolicibacterium holsaticum</name>
    <dbReference type="NCBI Taxonomy" id="152142"/>
    <lineage>
        <taxon>Bacteria</taxon>
        <taxon>Bacillati</taxon>
        <taxon>Actinomycetota</taxon>
        <taxon>Actinomycetes</taxon>
        <taxon>Mycobacteriales</taxon>
        <taxon>Mycobacteriaceae</taxon>
        <taxon>Mycolicibacterium</taxon>
    </lineage>
</organism>
<evidence type="ECO:0000313" key="8">
    <source>
        <dbReference type="EMBL" id="ODQ93476.1"/>
    </source>
</evidence>
<dbReference type="GO" id="GO:0051538">
    <property type="term" value="F:3 iron, 4 sulfur cluster binding"/>
    <property type="evidence" value="ECO:0007669"/>
    <property type="project" value="UniProtKB-KW"/>
</dbReference>
<name>A0A1E3RU81_9MYCO</name>
<accession>A0A1E3RU81</accession>
<evidence type="ECO:0000256" key="4">
    <source>
        <dbReference type="ARBA" id="ARBA00022982"/>
    </source>
</evidence>
<keyword evidence="7" id="KW-0003">3Fe-4S</keyword>
<protein>
    <submittedName>
        <fullName evidence="8">Cytochrome</fullName>
    </submittedName>
</protein>
<evidence type="ECO:0000256" key="1">
    <source>
        <dbReference type="ARBA" id="ARBA00001927"/>
    </source>
</evidence>
<comment type="cofactor">
    <cofactor evidence="1">
        <name>[3Fe-4S] cluster</name>
        <dbReference type="ChEBI" id="CHEBI:21137"/>
    </cofactor>
</comment>
<dbReference type="PANTHER" id="PTHR36923">
    <property type="entry name" value="FERREDOXIN"/>
    <property type="match status" value="1"/>
</dbReference>
<dbReference type="AlphaFoldDB" id="A0A1E3RU81"/>
<evidence type="ECO:0000256" key="5">
    <source>
        <dbReference type="ARBA" id="ARBA00023004"/>
    </source>
</evidence>
<keyword evidence="4" id="KW-0249">Electron transport</keyword>
<dbReference type="PANTHER" id="PTHR36923:SF3">
    <property type="entry name" value="FERREDOXIN"/>
    <property type="match status" value="1"/>
</dbReference>
<evidence type="ECO:0000256" key="6">
    <source>
        <dbReference type="ARBA" id="ARBA00023014"/>
    </source>
</evidence>
<keyword evidence="5" id="KW-0408">Iron</keyword>
<dbReference type="EMBL" id="MIGZ01000068">
    <property type="protein sequence ID" value="ODQ93476.1"/>
    <property type="molecule type" value="Genomic_DNA"/>
</dbReference>
<gene>
    <name evidence="8" type="ORF">BHQ17_13295</name>
</gene>
<reference evidence="9" key="1">
    <citation type="submission" date="2016-09" db="EMBL/GenBank/DDBJ databases">
        <authorList>
            <person name="Greninger A.L."/>
            <person name="Jerome K.R."/>
            <person name="Mcnair B."/>
            <person name="Wallis C."/>
            <person name="Fang F."/>
        </authorList>
    </citation>
    <scope>NUCLEOTIDE SEQUENCE [LARGE SCALE GENOMIC DNA]</scope>
    <source>
        <strain evidence="9">M7</strain>
    </source>
</reference>
<evidence type="ECO:0000313" key="9">
    <source>
        <dbReference type="Proteomes" id="UP000094243"/>
    </source>
</evidence>
<dbReference type="Proteomes" id="UP000094243">
    <property type="component" value="Unassembled WGS sequence"/>
</dbReference>
<evidence type="ECO:0000256" key="2">
    <source>
        <dbReference type="ARBA" id="ARBA00022448"/>
    </source>
</evidence>
<dbReference type="InterPro" id="IPR051269">
    <property type="entry name" value="Fe-S_cluster_ET"/>
</dbReference>
<sequence>MGHGQCYAHAPEIYEPDADGYCVVIKPDVDGDDLTQARIGAQACPESAITVSEEQDV</sequence>
<dbReference type="SUPFAM" id="SSF54862">
    <property type="entry name" value="4Fe-4S ferredoxins"/>
    <property type="match status" value="1"/>
</dbReference>
<keyword evidence="6" id="KW-0411">Iron-sulfur</keyword>
<dbReference type="Pfam" id="PF13459">
    <property type="entry name" value="Fer4_15"/>
    <property type="match status" value="1"/>
</dbReference>
<proteinExistence type="predicted"/>
<keyword evidence="3" id="KW-0479">Metal-binding</keyword>
<dbReference type="Gene3D" id="3.30.70.20">
    <property type="match status" value="1"/>
</dbReference>
<keyword evidence="2" id="KW-0813">Transport</keyword>